<dbReference type="PROSITE" id="PS50088">
    <property type="entry name" value="ANK_REPEAT"/>
    <property type="match status" value="1"/>
</dbReference>
<dbReference type="AlphaFoldDB" id="A0A9Q1HPD7"/>
<dbReference type="SUPFAM" id="SSF48403">
    <property type="entry name" value="Ankyrin repeat"/>
    <property type="match status" value="1"/>
</dbReference>
<gene>
    <name evidence="5" type="ORF">COCON_G00216000</name>
</gene>
<keyword evidence="1" id="KW-0677">Repeat</keyword>
<protein>
    <submittedName>
        <fullName evidence="5">Uncharacterized protein</fullName>
    </submittedName>
</protein>
<dbReference type="Pfam" id="PF12796">
    <property type="entry name" value="Ank_2"/>
    <property type="match status" value="1"/>
</dbReference>
<dbReference type="Gene3D" id="1.25.40.20">
    <property type="entry name" value="Ankyrin repeat-containing domain"/>
    <property type="match status" value="1"/>
</dbReference>
<evidence type="ECO:0000313" key="5">
    <source>
        <dbReference type="EMBL" id="KAJ8252288.1"/>
    </source>
</evidence>
<organism evidence="5 6">
    <name type="scientific">Conger conger</name>
    <name type="common">Conger eel</name>
    <name type="synonym">Muraena conger</name>
    <dbReference type="NCBI Taxonomy" id="82655"/>
    <lineage>
        <taxon>Eukaryota</taxon>
        <taxon>Metazoa</taxon>
        <taxon>Chordata</taxon>
        <taxon>Craniata</taxon>
        <taxon>Vertebrata</taxon>
        <taxon>Euteleostomi</taxon>
        <taxon>Actinopterygii</taxon>
        <taxon>Neopterygii</taxon>
        <taxon>Teleostei</taxon>
        <taxon>Anguilliformes</taxon>
        <taxon>Congridae</taxon>
        <taxon>Conger</taxon>
    </lineage>
</organism>
<accession>A0A9Q1HPD7</accession>
<feature type="region of interest" description="Disordered" evidence="4">
    <location>
        <begin position="72"/>
        <end position="109"/>
    </location>
</feature>
<keyword evidence="3" id="KW-0040">ANK repeat</keyword>
<dbReference type="PANTHER" id="PTHR24129">
    <property type="entry name" value="ANKYCORBIN"/>
    <property type="match status" value="1"/>
</dbReference>
<evidence type="ECO:0000256" key="3">
    <source>
        <dbReference type="PROSITE-ProRule" id="PRU00023"/>
    </source>
</evidence>
<feature type="compositionally biased region" description="Polar residues" evidence="4">
    <location>
        <begin position="80"/>
        <end position="90"/>
    </location>
</feature>
<feature type="compositionally biased region" description="Basic and acidic residues" evidence="4">
    <location>
        <begin position="153"/>
        <end position="173"/>
    </location>
</feature>
<reference evidence="5" key="1">
    <citation type="journal article" date="2023" name="Science">
        <title>Genome structures resolve the early diversification of teleost fishes.</title>
        <authorList>
            <person name="Parey E."/>
            <person name="Louis A."/>
            <person name="Montfort J."/>
            <person name="Bouchez O."/>
            <person name="Roques C."/>
            <person name="Iampietro C."/>
            <person name="Lluch J."/>
            <person name="Castinel A."/>
            <person name="Donnadieu C."/>
            <person name="Desvignes T."/>
            <person name="Floi Bucao C."/>
            <person name="Jouanno E."/>
            <person name="Wen M."/>
            <person name="Mejri S."/>
            <person name="Dirks R."/>
            <person name="Jansen H."/>
            <person name="Henkel C."/>
            <person name="Chen W.J."/>
            <person name="Zahm M."/>
            <person name="Cabau C."/>
            <person name="Klopp C."/>
            <person name="Thompson A.W."/>
            <person name="Robinson-Rechavi M."/>
            <person name="Braasch I."/>
            <person name="Lecointre G."/>
            <person name="Bobe J."/>
            <person name="Postlethwait J.H."/>
            <person name="Berthelot C."/>
            <person name="Roest Crollius H."/>
            <person name="Guiguen Y."/>
        </authorList>
    </citation>
    <scope>NUCLEOTIDE SEQUENCE</scope>
    <source>
        <strain evidence="5">Concon-B</strain>
    </source>
</reference>
<dbReference type="PANTHER" id="PTHR24129:SF1">
    <property type="entry name" value="UVEAL AUTOANTIGEN WITH COILED-COIL DOMAINS AND ANKYRIN REPEATS"/>
    <property type="match status" value="1"/>
</dbReference>
<keyword evidence="6" id="KW-1185">Reference proteome</keyword>
<feature type="region of interest" description="Disordered" evidence="4">
    <location>
        <begin position="136"/>
        <end position="217"/>
    </location>
</feature>
<sequence>MPQCPLTCGSSFHICPGFVRVTPREHTRPGVFQRREDRNLRQQPAQELPEYQLYQRARTSCQLLSEYPSHTGGGGVFTTPPVSSAPTRSAISRGVARGDVPPSGAGLGRLGIGEDTLPLASHMNPRRVRFTCLRDTAASPRPSGSGVSGTTRLRAEGVSRTEESRTEETRNVEGKPILAQPSPAQPTPHRLSPRGGAGKAGWGRPGARSRDAVRTGGCGLGRIPKSLVPRLLEAQLSRSGALKRTQHAAANANRYSLAEHPAPPLPPPAQRASFLTAAAPPRPSPQDEPLAEVHLHNTDWNKYDDRLMKAVERGEVDKVAAVLSKKGVVPTKLDVEGRSAFHLAAARGHLDCLNLILGHNVELKPQERDTELAAAPHC</sequence>
<dbReference type="SMART" id="SM00248">
    <property type="entry name" value="ANK"/>
    <property type="match status" value="2"/>
</dbReference>
<evidence type="ECO:0000256" key="1">
    <source>
        <dbReference type="ARBA" id="ARBA00022737"/>
    </source>
</evidence>
<evidence type="ECO:0000256" key="2">
    <source>
        <dbReference type="ARBA" id="ARBA00023054"/>
    </source>
</evidence>
<evidence type="ECO:0000313" key="6">
    <source>
        <dbReference type="Proteomes" id="UP001152803"/>
    </source>
</evidence>
<comment type="caution">
    <text evidence="5">The sequence shown here is derived from an EMBL/GenBank/DDBJ whole genome shotgun (WGS) entry which is preliminary data.</text>
</comment>
<feature type="compositionally biased region" description="Gly residues" evidence="4">
    <location>
        <begin position="195"/>
        <end position="204"/>
    </location>
</feature>
<dbReference type="InterPro" id="IPR042420">
    <property type="entry name" value="RAI14/UACA"/>
</dbReference>
<evidence type="ECO:0000256" key="4">
    <source>
        <dbReference type="SAM" id="MobiDB-lite"/>
    </source>
</evidence>
<dbReference type="PROSITE" id="PS50297">
    <property type="entry name" value="ANK_REP_REGION"/>
    <property type="match status" value="1"/>
</dbReference>
<dbReference type="Proteomes" id="UP001152803">
    <property type="component" value="Unassembled WGS sequence"/>
</dbReference>
<dbReference type="GO" id="GO:0003779">
    <property type="term" value="F:actin binding"/>
    <property type="evidence" value="ECO:0007669"/>
    <property type="project" value="InterPro"/>
</dbReference>
<dbReference type="OrthoDB" id="341259at2759"/>
<proteinExistence type="predicted"/>
<dbReference type="InterPro" id="IPR002110">
    <property type="entry name" value="Ankyrin_rpt"/>
</dbReference>
<feature type="repeat" description="ANK" evidence="3">
    <location>
        <begin position="336"/>
        <end position="368"/>
    </location>
</feature>
<keyword evidence="2" id="KW-0175">Coiled coil</keyword>
<dbReference type="EMBL" id="JAFJMO010000017">
    <property type="protein sequence ID" value="KAJ8252288.1"/>
    <property type="molecule type" value="Genomic_DNA"/>
</dbReference>
<dbReference type="InterPro" id="IPR036770">
    <property type="entry name" value="Ankyrin_rpt-contain_sf"/>
</dbReference>
<name>A0A9Q1HPD7_CONCO</name>